<name>A0A2T5C6X3_9BACT</name>
<evidence type="ECO:0000256" key="1">
    <source>
        <dbReference type="ARBA" id="ARBA00006484"/>
    </source>
</evidence>
<dbReference type="OrthoDB" id="597510at2"/>
<comment type="caution">
    <text evidence="4">The sequence shown here is derived from an EMBL/GenBank/DDBJ whole genome shotgun (WGS) entry which is preliminary data.</text>
</comment>
<dbReference type="InterPro" id="IPR002347">
    <property type="entry name" value="SDR_fam"/>
</dbReference>
<dbReference type="Pfam" id="PF00106">
    <property type="entry name" value="adh_short"/>
    <property type="match status" value="1"/>
</dbReference>
<evidence type="ECO:0000256" key="2">
    <source>
        <dbReference type="ARBA" id="ARBA00023002"/>
    </source>
</evidence>
<evidence type="ECO:0000313" key="5">
    <source>
        <dbReference type="Proteomes" id="UP000243525"/>
    </source>
</evidence>
<dbReference type="PANTHER" id="PTHR43639">
    <property type="entry name" value="OXIDOREDUCTASE, SHORT-CHAIN DEHYDROGENASE/REDUCTASE FAMILY (AFU_ORTHOLOGUE AFUA_5G02870)"/>
    <property type="match status" value="1"/>
</dbReference>
<dbReference type="Proteomes" id="UP000243525">
    <property type="component" value="Unassembled WGS sequence"/>
</dbReference>
<dbReference type="AlphaFoldDB" id="A0A2T5C6X3"/>
<accession>A0A2T5C6X3</accession>
<dbReference type="Gene3D" id="3.40.50.720">
    <property type="entry name" value="NAD(P)-binding Rossmann-like Domain"/>
    <property type="match status" value="1"/>
</dbReference>
<dbReference type="GO" id="GO:0016491">
    <property type="term" value="F:oxidoreductase activity"/>
    <property type="evidence" value="ECO:0007669"/>
    <property type="project" value="UniProtKB-KW"/>
</dbReference>
<dbReference type="PANTHER" id="PTHR43639:SF1">
    <property type="entry name" value="SHORT-CHAIN DEHYDROGENASE_REDUCTASE FAMILY PROTEIN"/>
    <property type="match status" value="1"/>
</dbReference>
<dbReference type="InterPro" id="IPR036291">
    <property type="entry name" value="NAD(P)-bd_dom_sf"/>
</dbReference>
<keyword evidence="5" id="KW-1185">Reference proteome</keyword>
<gene>
    <name evidence="4" type="ORF">C8N47_101342</name>
</gene>
<keyword evidence="2" id="KW-0560">Oxidoreductase</keyword>
<organism evidence="4 5">
    <name type="scientific">Mangrovibacterium marinum</name>
    <dbReference type="NCBI Taxonomy" id="1639118"/>
    <lineage>
        <taxon>Bacteria</taxon>
        <taxon>Pseudomonadati</taxon>
        <taxon>Bacteroidota</taxon>
        <taxon>Bacteroidia</taxon>
        <taxon>Marinilabiliales</taxon>
        <taxon>Prolixibacteraceae</taxon>
        <taxon>Mangrovibacterium</taxon>
    </lineage>
</organism>
<reference evidence="4 5" key="1">
    <citation type="submission" date="2018-04" db="EMBL/GenBank/DDBJ databases">
        <title>Genomic Encyclopedia of Archaeal and Bacterial Type Strains, Phase II (KMG-II): from individual species to whole genera.</title>
        <authorList>
            <person name="Goeker M."/>
        </authorList>
    </citation>
    <scope>NUCLEOTIDE SEQUENCE [LARGE SCALE GENOMIC DNA]</scope>
    <source>
        <strain evidence="4 5">DSM 28823</strain>
    </source>
</reference>
<dbReference type="SUPFAM" id="SSF51735">
    <property type="entry name" value="NAD(P)-binding Rossmann-fold domains"/>
    <property type="match status" value="1"/>
</dbReference>
<protein>
    <submittedName>
        <fullName evidence="4">NAD(P)-dependent dehydrogenase (Short-subunit alcohol dehydrogenase family)</fullName>
    </submittedName>
</protein>
<proteinExistence type="inferred from homology"/>
<dbReference type="PRINTS" id="PR00081">
    <property type="entry name" value="GDHRDH"/>
</dbReference>
<evidence type="ECO:0000313" key="4">
    <source>
        <dbReference type="EMBL" id="PTN10691.1"/>
    </source>
</evidence>
<sequence length="243" mass="27329">MTKRTALITGSAKRVGKEISLHLAEQGWSLALHYNSSEKAAGKLIKQLQKDYPEQQFVLFQSNMQNPFAVESLIPEVLRVFGQLDLLVNNASVFERASIFETHFDLLDRQMMINYRAPFLLIRDFARHIGKGMVINLVDTRITNSKSDYAAYSLSKKALWELTKMAALEFAPYIRVNAIAPGATLPPADKDESYLWLLAKKTPMQKPSGIEPILKSLDYIIENDHLTGQLLFCDGGENLGLIV</sequence>
<evidence type="ECO:0000256" key="3">
    <source>
        <dbReference type="RuleBase" id="RU000363"/>
    </source>
</evidence>
<dbReference type="EMBL" id="QAAD01000001">
    <property type="protein sequence ID" value="PTN10691.1"/>
    <property type="molecule type" value="Genomic_DNA"/>
</dbReference>
<dbReference type="RefSeq" id="WP_107820781.1">
    <property type="nucleotide sequence ID" value="NZ_OY782574.1"/>
</dbReference>
<dbReference type="PRINTS" id="PR00080">
    <property type="entry name" value="SDRFAMILY"/>
</dbReference>
<comment type="similarity">
    <text evidence="1 3">Belongs to the short-chain dehydrogenases/reductases (SDR) family.</text>
</comment>